<dbReference type="EMBL" id="QTSX02002875">
    <property type="protein sequence ID" value="KAJ9074019.1"/>
    <property type="molecule type" value="Genomic_DNA"/>
</dbReference>
<reference evidence="1" key="1">
    <citation type="submission" date="2022-04" db="EMBL/GenBank/DDBJ databases">
        <title>Genome of the entomopathogenic fungus Entomophthora muscae.</title>
        <authorList>
            <person name="Elya C."/>
            <person name="Lovett B.R."/>
            <person name="Lee E."/>
            <person name="Macias A.M."/>
            <person name="Hajek A.E."/>
            <person name="De Bivort B.L."/>
            <person name="Kasson M.T."/>
            <person name="De Fine Licht H.H."/>
            <person name="Stajich J.E."/>
        </authorList>
    </citation>
    <scope>NUCLEOTIDE SEQUENCE</scope>
    <source>
        <strain evidence="1">Berkeley</strain>
    </source>
</reference>
<evidence type="ECO:0000313" key="1">
    <source>
        <dbReference type="EMBL" id="KAJ9074019.1"/>
    </source>
</evidence>
<protein>
    <submittedName>
        <fullName evidence="1">Uncharacterized protein</fullName>
    </submittedName>
</protein>
<comment type="caution">
    <text evidence="1">The sequence shown here is derived from an EMBL/GenBank/DDBJ whole genome shotgun (WGS) entry which is preliminary data.</text>
</comment>
<proteinExistence type="predicted"/>
<evidence type="ECO:0000313" key="2">
    <source>
        <dbReference type="Proteomes" id="UP001165960"/>
    </source>
</evidence>
<dbReference type="Proteomes" id="UP001165960">
    <property type="component" value="Unassembled WGS sequence"/>
</dbReference>
<accession>A0ACC2TH43</accession>
<name>A0ACC2TH43_9FUNG</name>
<keyword evidence="2" id="KW-1185">Reference proteome</keyword>
<gene>
    <name evidence="1" type="ORF">DSO57_1010575</name>
</gene>
<organism evidence="1 2">
    <name type="scientific">Entomophthora muscae</name>
    <dbReference type="NCBI Taxonomy" id="34485"/>
    <lineage>
        <taxon>Eukaryota</taxon>
        <taxon>Fungi</taxon>
        <taxon>Fungi incertae sedis</taxon>
        <taxon>Zoopagomycota</taxon>
        <taxon>Entomophthoromycotina</taxon>
        <taxon>Entomophthoromycetes</taxon>
        <taxon>Entomophthorales</taxon>
        <taxon>Entomophthoraceae</taxon>
        <taxon>Entomophthora</taxon>
    </lineage>
</organism>
<sequence length="416" mass="45825">MSGSNLSSPVQKIQSSSSISKVESQLVSTSGAKLFTKATKPVALEEDVYTSAIDQIIERDFFPDLLFLRERQKEVISLSPSATPSSVLEKRNTALAGVNIDCGLDSFFQKYTSEDNASFSEILEKTNAERKERYHWLYKEGLSRPKNIEVPKPQQAITGGTISSEETGLVKLSAKENLEIPTETENPREKQTTQTWTYEPKNSLMYFPEGCYSTLELTEAYKRGQPKSISHENTRLKGFSFDTAPSTPTTISSVNIGQPQKYDLVDSTPAPDPSALGGDNPMTWGFLESTPIALSGNSTPGPSFKLPEPKQRELIGLKLSEKARISIRNRQLAKTPYQRSNAASPGTCLSPAGRRLLESSQRIRSPLIPSGDRQLRDAYGAKGLRTPSQLVTPRDSSAASILRSKIVQKRHPLSKP</sequence>